<dbReference type="InterPro" id="IPR014729">
    <property type="entry name" value="Rossmann-like_a/b/a_fold"/>
</dbReference>
<feature type="domain" description="UspA" evidence="2">
    <location>
        <begin position="23"/>
        <end position="143"/>
    </location>
</feature>
<dbReference type="PRINTS" id="PR01438">
    <property type="entry name" value="UNVRSLSTRESS"/>
</dbReference>
<dbReference type="PANTHER" id="PTHR46268:SF6">
    <property type="entry name" value="UNIVERSAL STRESS PROTEIN UP12"/>
    <property type="match status" value="1"/>
</dbReference>
<dbReference type="EMBL" id="JTEO01000004">
    <property type="protein sequence ID" value="MCQ6963150.1"/>
    <property type="molecule type" value="Genomic_DNA"/>
</dbReference>
<dbReference type="Pfam" id="PF00582">
    <property type="entry name" value="Usp"/>
    <property type="match status" value="1"/>
</dbReference>
<keyword evidence="4" id="KW-1185">Reference proteome</keyword>
<dbReference type="PANTHER" id="PTHR46268">
    <property type="entry name" value="STRESS RESPONSE PROTEIN NHAX"/>
    <property type="match status" value="1"/>
</dbReference>
<gene>
    <name evidence="3" type="ORF">PV02_04345</name>
</gene>
<dbReference type="CDD" id="cd00293">
    <property type="entry name" value="USP-like"/>
    <property type="match status" value="1"/>
</dbReference>
<organism evidence="3 4">
    <name type="scientific">Methanolobus chelungpuianus</name>
    <dbReference type="NCBI Taxonomy" id="502115"/>
    <lineage>
        <taxon>Archaea</taxon>
        <taxon>Methanobacteriati</taxon>
        <taxon>Methanobacteriota</taxon>
        <taxon>Stenosarchaea group</taxon>
        <taxon>Methanomicrobia</taxon>
        <taxon>Methanosarcinales</taxon>
        <taxon>Methanosarcinaceae</taxon>
        <taxon>Methanolobus</taxon>
    </lineage>
</organism>
<comment type="caution">
    <text evidence="3">The sequence shown here is derived from an EMBL/GenBank/DDBJ whole genome shotgun (WGS) entry which is preliminary data.</text>
</comment>
<dbReference type="Gene3D" id="3.40.50.620">
    <property type="entry name" value="HUPs"/>
    <property type="match status" value="1"/>
</dbReference>
<name>A0AAE3HAS9_9EURY</name>
<reference evidence="3 4" key="1">
    <citation type="journal article" date="2011" name="Appl. Environ. Microbiol.">
        <title>Methanogenic archaea isolated from Taiwan's Chelungpu fault.</title>
        <authorList>
            <person name="Wu S.Y."/>
            <person name="Lai M.C."/>
        </authorList>
    </citation>
    <scope>NUCLEOTIDE SEQUENCE [LARGE SCALE GENOMIC DNA]</scope>
    <source>
        <strain evidence="3 4">St545Mb</strain>
    </source>
</reference>
<evidence type="ECO:0000259" key="2">
    <source>
        <dbReference type="Pfam" id="PF00582"/>
    </source>
</evidence>
<protein>
    <submittedName>
        <fullName evidence="3">Universal stress protein</fullName>
    </submittedName>
</protein>
<dbReference type="SUPFAM" id="SSF52402">
    <property type="entry name" value="Adenine nucleotide alpha hydrolases-like"/>
    <property type="match status" value="1"/>
</dbReference>
<comment type="similarity">
    <text evidence="1">Belongs to the universal stress protein A family.</text>
</comment>
<sequence>MCPGIRGMLITMGSSGRMKNIVECVRGLAKIYNAGISAIYVVSPSGIALAMHGEMWSKVLDSHLRDEGRKAIEYVVAAGEKEGVEVEPLIVEDKNPIDGIVDFAKQNDVDLIVMGTLGRTGLSHLLLGSVAEDIVMYSKRQVLNIP</sequence>
<evidence type="ECO:0000313" key="4">
    <source>
        <dbReference type="Proteomes" id="UP001206983"/>
    </source>
</evidence>
<evidence type="ECO:0000313" key="3">
    <source>
        <dbReference type="EMBL" id="MCQ6963150.1"/>
    </source>
</evidence>
<dbReference type="InterPro" id="IPR006015">
    <property type="entry name" value="Universal_stress_UspA"/>
</dbReference>
<proteinExistence type="inferred from homology"/>
<dbReference type="AlphaFoldDB" id="A0AAE3HAS9"/>
<evidence type="ECO:0000256" key="1">
    <source>
        <dbReference type="ARBA" id="ARBA00008791"/>
    </source>
</evidence>
<accession>A0AAE3HAS9</accession>
<dbReference type="InterPro" id="IPR006016">
    <property type="entry name" value="UspA"/>
</dbReference>
<dbReference type="Proteomes" id="UP001206983">
    <property type="component" value="Unassembled WGS sequence"/>
</dbReference>